<accession>A0AAW2Z4V1</accession>
<dbReference type="EMBL" id="JAOPGA020001032">
    <property type="protein sequence ID" value="KAL0484272.1"/>
    <property type="molecule type" value="Genomic_DNA"/>
</dbReference>
<protein>
    <submittedName>
        <fullName evidence="3">TatB</fullName>
    </submittedName>
</protein>
<feature type="region of interest" description="Disordered" evidence="1">
    <location>
        <begin position="103"/>
        <end position="127"/>
    </location>
</feature>
<dbReference type="InterPro" id="IPR015425">
    <property type="entry name" value="FH2_Formin"/>
</dbReference>
<dbReference type="Proteomes" id="UP001431209">
    <property type="component" value="Unassembled WGS sequence"/>
</dbReference>
<dbReference type="GO" id="GO:0030041">
    <property type="term" value="P:actin filament polymerization"/>
    <property type="evidence" value="ECO:0007669"/>
    <property type="project" value="TreeGrafter"/>
</dbReference>
<keyword evidence="4" id="KW-1185">Reference proteome</keyword>
<sequence>MEDEDFNLEQQVPKENVIQQVQTVPNAPPPPPPPKMSSLDEISYLPNLPINNVSTIPLRSFFFNPVKMNQLEDSIWTKNNIANTTNDLIKTLDFKSIHELFNMSNPGSSPSTTSPNSSSPNNISPISIKKQGTKDALRSHNISLLLGSLHELLKVLGNHFEILEQVMPSNEELQYVREQCVESANFDEAGQFFSMLIEFRNLPDRVKHWSFMHKFDSTCAAIQNDINKIQNLIKLKDTRATNRSNKTLLQFLIDWIENKHSEVSSFYENLSSVQDASRLSSAVIKNEIMKCKRGISDVDSDYKCMKSHWKDKFFTSSESDKFDFNYFQTIESFVNKAKGKIIQIDCDWEHSRDHLYQMAVLYCEKESGILKECQPWFVMLDRFLSLYKLSLNKYRDDIKKEKERNNRKK</sequence>
<dbReference type="InterPro" id="IPR042201">
    <property type="entry name" value="FH2_Formin_sf"/>
</dbReference>
<evidence type="ECO:0000256" key="1">
    <source>
        <dbReference type="SAM" id="MobiDB-lite"/>
    </source>
</evidence>
<dbReference type="AlphaFoldDB" id="A0AAW2Z4V1"/>
<dbReference type="GO" id="GO:0005884">
    <property type="term" value="C:actin filament"/>
    <property type="evidence" value="ECO:0007669"/>
    <property type="project" value="TreeGrafter"/>
</dbReference>
<comment type="caution">
    <text evidence="3">The sequence shown here is derived from an EMBL/GenBank/DDBJ whole genome shotgun (WGS) entry which is preliminary data.</text>
</comment>
<dbReference type="PANTHER" id="PTHR45691:SF6">
    <property type="entry name" value="PROTEIN DIAPHANOUS"/>
    <property type="match status" value="1"/>
</dbReference>
<evidence type="ECO:0000313" key="3">
    <source>
        <dbReference type="EMBL" id="KAL0484272.1"/>
    </source>
</evidence>
<evidence type="ECO:0000259" key="2">
    <source>
        <dbReference type="Pfam" id="PF02181"/>
    </source>
</evidence>
<gene>
    <name evidence="3" type="ORF">AKO1_004852</name>
</gene>
<dbReference type="PANTHER" id="PTHR45691">
    <property type="entry name" value="PROTEIN DIAPHANOUS"/>
    <property type="match status" value="1"/>
</dbReference>
<dbReference type="Pfam" id="PF02181">
    <property type="entry name" value="FH2"/>
    <property type="match status" value="1"/>
</dbReference>
<evidence type="ECO:0000313" key="4">
    <source>
        <dbReference type="Proteomes" id="UP001431209"/>
    </source>
</evidence>
<dbReference type="InterPro" id="IPR051412">
    <property type="entry name" value="Formin_Homology_Diaphanous_sf"/>
</dbReference>
<organism evidence="3 4">
    <name type="scientific">Acrasis kona</name>
    <dbReference type="NCBI Taxonomy" id="1008807"/>
    <lineage>
        <taxon>Eukaryota</taxon>
        <taxon>Discoba</taxon>
        <taxon>Heterolobosea</taxon>
        <taxon>Tetramitia</taxon>
        <taxon>Eutetramitia</taxon>
        <taxon>Acrasidae</taxon>
        <taxon>Acrasis</taxon>
    </lineage>
</organism>
<proteinExistence type="predicted"/>
<reference evidence="3 4" key="1">
    <citation type="submission" date="2024-03" db="EMBL/GenBank/DDBJ databases">
        <title>The Acrasis kona genome and developmental transcriptomes reveal deep origins of eukaryotic multicellular pathways.</title>
        <authorList>
            <person name="Sheikh S."/>
            <person name="Fu C.-J."/>
            <person name="Brown M.W."/>
            <person name="Baldauf S.L."/>
        </authorList>
    </citation>
    <scope>NUCLEOTIDE SEQUENCE [LARGE SCALE GENOMIC DNA]</scope>
    <source>
        <strain evidence="3 4">ATCC MYA-3509</strain>
    </source>
</reference>
<dbReference type="Gene3D" id="1.20.58.2220">
    <property type="entry name" value="Formin, FH2 domain"/>
    <property type="match status" value="2"/>
</dbReference>
<feature type="compositionally biased region" description="Low complexity" evidence="1">
    <location>
        <begin position="104"/>
        <end position="127"/>
    </location>
</feature>
<dbReference type="SUPFAM" id="SSF101447">
    <property type="entry name" value="Formin homology 2 domain (FH2 domain)"/>
    <property type="match status" value="1"/>
</dbReference>
<name>A0AAW2Z4V1_9EUKA</name>
<feature type="domain" description="FH2" evidence="2">
    <location>
        <begin position="228"/>
        <end position="388"/>
    </location>
</feature>